<evidence type="ECO:0000256" key="7">
    <source>
        <dbReference type="SAM" id="Phobius"/>
    </source>
</evidence>
<keyword evidence="10" id="KW-1185">Reference proteome</keyword>
<reference evidence="9 10" key="1">
    <citation type="submission" date="2020-06" db="EMBL/GenBank/DDBJ databases">
        <title>Taxonomy, biology and ecology of Rhodococcus bacteria occurring in California pistachio and other woody hosts as revealed by genome sequence analyses.</title>
        <authorList>
            <person name="Gai Y."/>
            <person name="Riely B."/>
        </authorList>
    </citation>
    <scope>NUCLEOTIDE SEQUENCE [LARGE SCALE GENOMIC DNA]</scope>
    <source>
        <strain evidence="9 10">BP-284</strain>
    </source>
</reference>
<accession>A0ABS7NTR5</accession>
<dbReference type="Pfam" id="PF03458">
    <property type="entry name" value="Gly_transporter"/>
    <property type="match status" value="2"/>
</dbReference>
<comment type="caution">
    <text evidence="9">The sequence shown here is derived from an EMBL/GenBank/DDBJ whole genome shotgun (WGS) entry which is preliminary data.</text>
</comment>
<evidence type="ECO:0000259" key="8">
    <source>
        <dbReference type="Pfam" id="PF03458"/>
    </source>
</evidence>
<dbReference type="PANTHER" id="PTHR30506">
    <property type="entry name" value="INNER MEMBRANE PROTEIN"/>
    <property type="match status" value="1"/>
</dbReference>
<dbReference type="PANTHER" id="PTHR30506:SF3">
    <property type="entry name" value="UPF0126 INNER MEMBRANE PROTEIN YADS-RELATED"/>
    <property type="match status" value="1"/>
</dbReference>
<sequence>MSPDPTLFTVLDLSGTFVFALNGALTAIRATRLDVVGVVALGMTTALGGGVIRDLCLGEAPPATFRDWRYFALAIAGALIAYLLNRLLDRIGTSILLFDAVGLGVFAVLGASKALDTGLGVAPALALGVISGVGGGTIRDVMTGQVPTVFRAELYAIPAMIAAALAVLSVRLEVYGTLSAVGAVLVCVVIRVVSARREWNAPPPPSIWRTPGGDR</sequence>
<feature type="transmembrane region" description="Helical" evidence="7">
    <location>
        <begin position="68"/>
        <end position="84"/>
    </location>
</feature>
<dbReference type="RefSeq" id="WP_068103284.1">
    <property type="nucleotide sequence ID" value="NZ_JABUKE010000012.1"/>
</dbReference>
<keyword evidence="5 7" id="KW-1133">Transmembrane helix</keyword>
<evidence type="ECO:0000256" key="2">
    <source>
        <dbReference type="ARBA" id="ARBA00008193"/>
    </source>
</evidence>
<evidence type="ECO:0000256" key="1">
    <source>
        <dbReference type="ARBA" id="ARBA00004651"/>
    </source>
</evidence>
<comment type="subcellular location">
    <subcellularLocation>
        <location evidence="1">Cell membrane</location>
        <topology evidence="1">Multi-pass membrane protein</topology>
    </subcellularLocation>
</comment>
<feature type="transmembrane region" description="Helical" evidence="7">
    <location>
        <begin position="150"/>
        <end position="168"/>
    </location>
</feature>
<organism evidence="9 10">
    <name type="scientific">Rhodococcoides kroppenstedtii</name>
    <dbReference type="NCBI Taxonomy" id="293050"/>
    <lineage>
        <taxon>Bacteria</taxon>
        <taxon>Bacillati</taxon>
        <taxon>Actinomycetota</taxon>
        <taxon>Actinomycetes</taxon>
        <taxon>Mycobacteriales</taxon>
        <taxon>Nocardiaceae</taxon>
        <taxon>Rhodococcoides</taxon>
    </lineage>
</organism>
<evidence type="ECO:0000256" key="6">
    <source>
        <dbReference type="ARBA" id="ARBA00023136"/>
    </source>
</evidence>
<evidence type="ECO:0000313" key="10">
    <source>
        <dbReference type="Proteomes" id="UP001520140"/>
    </source>
</evidence>
<protein>
    <submittedName>
        <fullName evidence="9">TRIC cation channel family protein</fullName>
    </submittedName>
</protein>
<feature type="transmembrane region" description="Helical" evidence="7">
    <location>
        <begin position="6"/>
        <end position="28"/>
    </location>
</feature>
<comment type="similarity">
    <text evidence="2">Belongs to the UPF0126 family.</text>
</comment>
<evidence type="ECO:0000313" key="9">
    <source>
        <dbReference type="EMBL" id="MBY6321384.1"/>
    </source>
</evidence>
<keyword evidence="3" id="KW-1003">Cell membrane</keyword>
<feature type="transmembrane region" description="Helical" evidence="7">
    <location>
        <begin position="121"/>
        <end position="138"/>
    </location>
</feature>
<feature type="transmembrane region" description="Helical" evidence="7">
    <location>
        <begin position="174"/>
        <end position="193"/>
    </location>
</feature>
<feature type="transmembrane region" description="Helical" evidence="7">
    <location>
        <begin position="35"/>
        <end position="52"/>
    </location>
</feature>
<dbReference type="InterPro" id="IPR005115">
    <property type="entry name" value="Gly_transporter"/>
</dbReference>
<keyword evidence="4 7" id="KW-0812">Transmembrane</keyword>
<evidence type="ECO:0000256" key="3">
    <source>
        <dbReference type="ARBA" id="ARBA00022475"/>
    </source>
</evidence>
<keyword evidence="6 7" id="KW-0472">Membrane</keyword>
<proteinExistence type="inferred from homology"/>
<name>A0ABS7NTR5_9NOCA</name>
<feature type="domain" description="Glycine transporter" evidence="8">
    <location>
        <begin position="10"/>
        <end position="85"/>
    </location>
</feature>
<evidence type="ECO:0000256" key="5">
    <source>
        <dbReference type="ARBA" id="ARBA00022989"/>
    </source>
</evidence>
<dbReference type="EMBL" id="JABUKG010000010">
    <property type="protein sequence ID" value="MBY6321384.1"/>
    <property type="molecule type" value="Genomic_DNA"/>
</dbReference>
<dbReference type="Proteomes" id="UP001520140">
    <property type="component" value="Unassembled WGS sequence"/>
</dbReference>
<feature type="domain" description="Glycine transporter" evidence="8">
    <location>
        <begin position="97"/>
        <end position="168"/>
    </location>
</feature>
<evidence type="ECO:0000256" key="4">
    <source>
        <dbReference type="ARBA" id="ARBA00022692"/>
    </source>
</evidence>
<gene>
    <name evidence="9" type="ORF">HQ605_11160</name>
</gene>
<feature type="transmembrane region" description="Helical" evidence="7">
    <location>
        <begin position="96"/>
        <end position="115"/>
    </location>
</feature>